<keyword evidence="1" id="KW-0732">Signal</keyword>
<dbReference type="Proteomes" id="UP000014760">
    <property type="component" value="Unassembled WGS sequence"/>
</dbReference>
<dbReference type="HOGENOM" id="CLU_2087083_0_0_1"/>
<evidence type="ECO:0000256" key="1">
    <source>
        <dbReference type="SAM" id="SignalP"/>
    </source>
</evidence>
<reference evidence="4" key="1">
    <citation type="submission" date="2012-12" db="EMBL/GenBank/DDBJ databases">
        <authorList>
            <person name="Hellsten U."/>
            <person name="Grimwood J."/>
            <person name="Chapman J.A."/>
            <person name="Shapiro H."/>
            <person name="Aerts A."/>
            <person name="Otillar R.P."/>
            <person name="Terry A.Y."/>
            <person name="Boore J.L."/>
            <person name="Simakov O."/>
            <person name="Marletaz F."/>
            <person name="Cho S.-J."/>
            <person name="Edsinger-Gonzales E."/>
            <person name="Havlak P."/>
            <person name="Kuo D.-H."/>
            <person name="Larsson T."/>
            <person name="Lv J."/>
            <person name="Arendt D."/>
            <person name="Savage R."/>
            <person name="Osoegawa K."/>
            <person name="de Jong P."/>
            <person name="Lindberg D.R."/>
            <person name="Seaver E.C."/>
            <person name="Weisblat D.A."/>
            <person name="Putnam N.H."/>
            <person name="Grigoriev I.V."/>
            <person name="Rokhsar D.S."/>
        </authorList>
    </citation>
    <scope>NUCLEOTIDE SEQUENCE</scope>
    <source>
        <strain evidence="4">I ESC-2004</strain>
    </source>
</reference>
<keyword evidence="4" id="KW-1185">Reference proteome</keyword>
<reference evidence="3" key="3">
    <citation type="submission" date="2015-06" db="UniProtKB">
        <authorList>
            <consortium name="EnsemblMetazoa"/>
        </authorList>
    </citation>
    <scope>IDENTIFICATION</scope>
</reference>
<gene>
    <name evidence="2" type="ORF">CAPTEDRAFT_207528</name>
</gene>
<evidence type="ECO:0000313" key="4">
    <source>
        <dbReference type="Proteomes" id="UP000014760"/>
    </source>
</evidence>
<evidence type="ECO:0000313" key="3">
    <source>
        <dbReference type="EnsemblMetazoa" id="CapteP207528"/>
    </source>
</evidence>
<proteinExistence type="predicted"/>
<accession>R7V5D2</accession>
<feature type="chain" id="PRO_5008788674" evidence="1">
    <location>
        <begin position="34"/>
        <end position="117"/>
    </location>
</feature>
<organism evidence="2">
    <name type="scientific">Capitella teleta</name>
    <name type="common">Polychaete worm</name>
    <dbReference type="NCBI Taxonomy" id="283909"/>
    <lineage>
        <taxon>Eukaryota</taxon>
        <taxon>Metazoa</taxon>
        <taxon>Spiralia</taxon>
        <taxon>Lophotrochozoa</taxon>
        <taxon>Annelida</taxon>
        <taxon>Polychaeta</taxon>
        <taxon>Sedentaria</taxon>
        <taxon>Scolecida</taxon>
        <taxon>Capitellidae</taxon>
        <taxon>Capitella</taxon>
    </lineage>
</organism>
<protein>
    <submittedName>
        <fullName evidence="2 3">Uncharacterized protein</fullName>
    </submittedName>
</protein>
<dbReference type="AlphaFoldDB" id="R7V5D2"/>
<evidence type="ECO:0000313" key="2">
    <source>
        <dbReference type="EMBL" id="ELU14073.1"/>
    </source>
</evidence>
<dbReference type="EMBL" id="KB294802">
    <property type="protein sequence ID" value="ELU14073.1"/>
    <property type="molecule type" value="Genomic_DNA"/>
</dbReference>
<dbReference type="EnsemblMetazoa" id="CapteT207528">
    <property type="protein sequence ID" value="CapteP207528"/>
    <property type="gene ID" value="CapteG207528"/>
</dbReference>
<feature type="signal peptide" evidence="1">
    <location>
        <begin position="1"/>
        <end position="33"/>
    </location>
</feature>
<name>R7V5D2_CAPTE</name>
<dbReference type="EMBL" id="AMQN01018724">
    <property type="status" value="NOT_ANNOTATED_CDS"/>
    <property type="molecule type" value="Genomic_DNA"/>
</dbReference>
<reference evidence="2 4" key="2">
    <citation type="journal article" date="2013" name="Nature">
        <title>Insights into bilaterian evolution from three spiralian genomes.</title>
        <authorList>
            <person name="Simakov O."/>
            <person name="Marletaz F."/>
            <person name="Cho S.J."/>
            <person name="Edsinger-Gonzales E."/>
            <person name="Havlak P."/>
            <person name="Hellsten U."/>
            <person name="Kuo D.H."/>
            <person name="Larsson T."/>
            <person name="Lv J."/>
            <person name="Arendt D."/>
            <person name="Savage R."/>
            <person name="Osoegawa K."/>
            <person name="de Jong P."/>
            <person name="Grimwood J."/>
            <person name="Chapman J.A."/>
            <person name="Shapiro H."/>
            <person name="Aerts A."/>
            <person name="Otillar R.P."/>
            <person name="Terry A.Y."/>
            <person name="Boore J.L."/>
            <person name="Grigoriev I.V."/>
            <person name="Lindberg D.R."/>
            <person name="Seaver E.C."/>
            <person name="Weisblat D.A."/>
            <person name="Putnam N.H."/>
            <person name="Rokhsar D.S."/>
        </authorList>
    </citation>
    <scope>NUCLEOTIDE SEQUENCE</scope>
    <source>
        <strain evidence="2 4">I ESC-2004</strain>
    </source>
</reference>
<sequence>MVSHSETVKRISPMTLLLVANTCLLAIAMVTDAQYTAEHGSDTAGDNEKCDMTAYEEAVEELSSRLSELDGKVKAVTSVMDYVTNKIHNLEKGEFDPAIEHLYTENYYYTTRSKDFF</sequence>